<keyword evidence="1" id="KW-0472">Membrane</keyword>
<evidence type="ECO:0000313" key="4">
    <source>
        <dbReference type="Proteomes" id="UP001165080"/>
    </source>
</evidence>
<keyword evidence="4" id="KW-1185">Reference proteome</keyword>
<dbReference type="NCBIfam" id="NF033539">
    <property type="entry name" value="transpos_IS1380"/>
    <property type="match status" value="1"/>
</dbReference>
<accession>A0A9W6C2D1</accession>
<keyword evidence="1" id="KW-0812">Transmembrane</keyword>
<sequence>MEDVLRFSGGRRKDVVEVLEMVVTGLMFVFVLTIIFKSWARPTAPRAGHSRDPEVAVDRPIEGARVMIWGPTLFVAIFAVFVATRMAYENVQEFPDFLAYGLLLAAGIELVLYLCVTRVFVGPVLETFIQRSEGTYNEELEAFYVREYQRFSRIPLVLAGVFAPAAEGHPVVRVSHSFAADFDDPNLVSTAGLLPVMGLAEEAGLHELVADRLTVAGPAGSNAAAKVPALVAGMVAGADSITDLGLLRHGGMSRLFSGLRAPTTLGTHLRAYTFGHVRQLDAVASRLLANLADRVPGLVAGADQVAYLDVDDTIRETHGYAKQGTGYGYSGVRGLNAQLATLSTPSAAPVIAATRLRRGAAASAHGAARLIAEALATAKKAGATGTITVRADSAYYNRDVVAAAQAGGAHFSITARMDPAVTAAISRIPEQEWVGIEYPHAIFDEEEGRWISDAEVAEVPYTAFTSRRKAEHVTARLIVRRVRRLNPATAPAGQDELLAAHRHHAVFTDSPLAMIEAESSHRDHAVVEQVIADLKAGPLAHMPSGVFTANAAWLVCAAMAFNLTRAAGVIASRRHGRARAATIRAQLIQVPARIANHARRWRLHLPTRWPWQTAWENLFRRAHETATAIA</sequence>
<organism evidence="3 4">
    <name type="scientific">Pleodorina starrii</name>
    <dbReference type="NCBI Taxonomy" id="330485"/>
    <lineage>
        <taxon>Eukaryota</taxon>
        <taxon>Viridiplantae</taxon>
        <taxon>Chlorophyta</taxon>
        <taxon>core chlorophytes</taxon>
        <taxon>Chlorophyceae</taxon>
        <taxon>CS clade</taxon>
        <taxon>Chlamydomonadales</taxon>
        <taxon>Volvocaceae</taxon>
        <taxon>Pleodorina</taxon>
    </lineage>
</organism>
<feature type="transmembrane region" description="Helical" evidence="1">
    <location>
        <begin position="97"/>
        <end position="121"/>
    </location>
</feature>
<reference evidence="3 4" key="1">
    <citation type="journal article" date="2023" name="Commun. Biol.">
        <title>Reorganization of the ancestral sex-determining regions during the evolution of trioecy in Pleodorina starrii.</title>
        <authorList>
            <person name="Takahashi K."/>
            <person name="Suzuki S."/>
            <person name="Kawai-Toyooka H."/>
            <person name="Yamamoto K."/>
            <person name="Hamaji T."/>
            <person name="Ootsuki R."/>
            <person name="Yamaguchi H."/>
            <person name="Kawachi M."/>
            <person name="Higashiyama T."/>
            <person name="Nozaki H."/>
        </authorList>
    </citation>
    <scope>NUCLEOTIDE SEQUENCE [LARGE SCALE GENOMIC DNA]</scope>
    <source>
        <strain evidence="3 4">NIES-4479</strain>
    </source>
</reference>
<dbReference type="Pfam" id="PF13701">
    <property type="entry name" value="DDE_Tnp_1_4"/>
    <property type="match status" value="1"/>
</dbReference>
<evidence type="ECO:0000256" key="1">
    <source>
        <dbReference type="SAM" id="Phobius"/>
    </source>
</evidence>
<comment type="caution">
    <text evidence="3">The sequence shown here is derived from an EMBL/GenBank/DDBJ whole genome shotgun (WGS) entry which is preliminary data.</text>
</comment>
<feature type="domain" description="Transposase DDE" evidence="2">
    <location>
        <begin position="178"/>
        <end position="621"/>
    </location>
</feature>
<name>A0A9W6C2D1_9CHLO</name>
<feature type="transmembrane region" description="Helical" evidence="1">
    <location>
        <begin position="21"/>
        <end position="40"/>
    </location>
</feature>
<gene>
    <name evidence="3" type="primary">PLESTB003602</name>
    <name evidence="3" type="ORF">PLESTB_001904200</name>
</gene>
<keyword evidence="1" id="KW-1133">Transmembrane helix</keyword>
<dbReference type="EMBL" id="BRXU01000066">
    <property type="protein sequence ID" value="GLC62479.1"/>
    <property type="molecule type" value="Genomic_DNA"/>
</dbReference>
<protein>
    <recommendedName>
        <fullName evidence="2">Transposase DDE domain-containing protein</fullName>
    </recommendedName>
</protein>
<evidence type="ECO:0000259" key="2">
    <source>
        <dbReference type="Pfam" id="PF13701"/>
    </source>
</evidence>
<feature type="transmembrane region" description="Helical" evidence="1">
    <location>
        <begin position="68"/>
        <end position="88"/>
    </location>
</feature>
<dbReference type="InterPro" id="IPR047960">
    <property type="entry name" value="Transpos_IS1380"/>
</dbReference>
<dbReference type="Proteomes" id="UP001165080">
    <property type="component" value="Unassembled WGS sequence"/>
</dbReference>
<dbReference type="AlphaFoldDB" id="A0A9W6C2D1"/>
<dbReference type="InterPro" id="IPR025668">
    <property type="entry name" value="Tnp_DDE_dom"/>
</dbReference>
<evidence type="ECO:0000313" key="3">
    <source>
        <dbReference type="EMBL" id="GLC62479.1"/>
    </source>
</evidence>
<proteinExistence type="predicted"/>